<evidence type="ECO:0000313" key="2">
    <source>
        <dbReference type="Proteomes" id="UP001190700"/>
    </source>
</evidence>
<gene>
    <name evidence="1" type="ORF">CYMTET_27826</name>
</gene>
<dbReference type="Proteomes" id="UP001190700">
    <property type="component" value="Unassembled WGS sequence"/>
</dbReference>
<keyword evidence="2" id="KW-1185">Reference proteome</keyword>
<dbReference type="AlphaFoldDB" id="A0AAE0FPJ4"/>
<proteinExistence type="predicted"/>
<protein>
    <submittedName>
        <fullName evidence="1">Uncharacterized protein</fullName>
    </submittedName>
</protein>
<accession>A0AAE0FPJ4</accession>
<evidence type="ECO:0000313" key="1">
    <source>
        <dbReference type="EMBL" id="KAK3263363.1"/>
    </source>
</evidence>
<comment type="caution">
    <text evidence="1">The sequence shown here is derived from an EMBL/GenBank/DDBJ whole genome shotgun (WGS) entry which is preliminary data.</text>
</comment>
<dbReference type="EMBL" id="LGRX02015513">
    <property type="protein sequence ID" value="KAK3263363.1"/>
    <property type="molecule type" value="Genomic_DNA"/>
</dbReference>
<organism evidence="1 2">
    <name type="scientific">Cymbomonas tetramitiformis</name>
    <dbReference type="NCBI Taxonomy" id="36881"/>
    <lineage>
        <taxon>Eukaryota</taxon>
        <taxon>Viridiplantae</taxon>
        <taxon>Chlorophyta</taxon>
        <taxon>Pyramimonadophyceae</taxon>
        <taxon>Pyramimonadales</taxon>
        <taxon>Pyramimonadaceae</taxon>
        <taxon>Cymbomonas</taxon>
    </lineage>
</organism>
<reference evidence="1 2" key="1">
    <citation type="journal article" date="2015" name="Genome Biol. Evol.">
        <title>Comparative Genomics of a Bacterivorous Green Alga Reveals Evolutionary Causalities and Consequences of Phago-Mixotrophic Mode of Nutrition.</title>
        <authorList>
            <person name="Burns J.A."/>
            <person name="Paasch A."/>
            <person name="Narechania A."/>
            <person name="Kim E."/>
        </authorList>
    </citation>
    <scope>NUCLEOTIDE SEQUENCE [LARGE SCALE GENOMIC DNA]</scope>
    <source>
        <strain evidence="1 2">PLY_AMNH</strain>
    </source>
</reference>
<name>A0AAE0FPJ4_9CHLO</name>
<sequence>MAGKLANGGDGERQGARHGKLPVALAATNMAAPHIVLSCKRFFLVEDPLVGGAVRGVRVDSAEFKLSDPLQVTFYRRNIIGRVAPSDAYPPNLAVVRRDGFIWERRGTGFWSAGMLIKSPMILEALGLIPSAMVRGEHRRGATLKIDRSGRLTLKYDASRRHPNARDHLEQWRHTFKVDTVVRVFLGSHHKDYRWVRSRRLTGSVPPSGTDNWWLYAADMRVVFVGTRYINLEEVLW</sequence>